<dbReference type="InterPro" id="IPR000587">
    <property type="entry name" value="Creatinase_N"/>
</dbReference>
<gene>
    <name evidence="2" type="ORF">S03H2_55706</name>
</gene>
<dbReference type="PANTHER" id="PTHR46112:SF2">
    <property type="entry name" value="XAA-PRO AMINOPEPTIDASE P-RELATED"/>
    <property type="match status" value="1"/>
</dbReference>
<feature type="domain" description="Creatinase N-terminal" evidence="1">
    <location>
        <begin position="19"/>
        <end position="166"/>
    </location>
</feature>
<dbReference type="SUPFAM" id="SSF55920">
    <property type="entry name" value="Creatinase/aminopeptidase"/>
    <property type="match status" value="1"/>
</dbReference>
<dbReference type="SUPFAM" id="SSF53092">
    <property type="entry name" value="Creatinase/prolidase N-terminal domain"/>
    <property type="match status" value="1"/>
</dbReference>
<comment type="caution">
    <text evidence="2">The sequence shown here is derived from an EMBL/GenBank/DDBJ whole genome shotgun (WGS) entry which is preliminary data.</text>
</comment>
<dbReference type="InterPro" id="IPR029149">
    <property type="entry name" value="Creatin/AminoP/Spt16_N"/>
</dbReference>
<protein>
    <recommendedName>
        <fullName evidence="1">Creatinase N-terminal domain-containing protein</fullName>
    </recommendedName>
</protein>
<name>X1IJ36_9ZZZZ</name>
<sequence length="235" mass="26400">MSGADWESRINFDRMRRERLARAREAMKKFDLGAMVVYQGANVRYITGVYQGMWKYSIFIRYAVLCRDSEPVLFETAGSDMEAAKLNCPWMYDRVKPAITWTWSEGATERQVKSMVSGVVGVLKENKVAGERIGIDLMDMWVHEAFKEAGVNLVNALPALSDARLIKTVDELECCKYSAAIGDACMGMIRDEWLAKPGLTESQLAGLIMKYFTDHGFEEGQAFCVASGGNTNPYR</sequence>
<dbReference type="EMBL" id="BARU01035605">
    <property type="protein sequence ID" value="GAH82431.1"/>
    <property type="molecule type" value="Genomic_DNA"/>
</dbReference>
<evidence type="ECO:0000313" key="2">
    <source>
        <dbReference type="EMBL" id="GAH82431.1"/>
    </source>
</evidence>
<reference evidence="2" key="1">
    <citation type="journal article" date="2014" name="Front. Microbiol.">
        <title>High frequency of phylogenetically diverse reductive dehalogenase-homologous genes in deep subseafloor sedimentary metagenomes.</title>
        <authorList>
            <person name="Kawai M."/>
            <person name="Futagami T."/>
            <person name="Toyoda A."/>
            <person name="Takaki Y."/>
            <person name="Nishi S."/>
            <person name="Hori S."/>
            <person name="Arai W."/>
            <person name="Tsubouchi T."/>
            <person name="Morono Y."/>
            <person name="Uchiyama I."/>
            <person name="Ito T."/>
            <person name="Fujiyama A."/>
            <person name="Inagaki F."/>
            <person name="Takami H."/>
        </authorList>
    </citation>
    <scope>NUCLEOTIDE SEQUENCE</scope>
    <source>
        <strain evidence="2">Expedition CK06-06</strain>
    </source>
</reference>
<dbReference type="AlphaFoldDB" id="X1IJ36"/>
<organism evidence="2">
    <name type="scientific">marine sediment metagenome</name>
    <dbReference type="NCBI Taxonomy" id="412755"/>
    <lineage>
        <taxon>unclassified sequences</taxon>
        <taxon>metagenomes</taxon>
        <taxon>ecological metagenomes</taxon>
    </lineage>
</organism>
<dbReference type="PANTHER" id="PTHR46112">
    <property type="entry name" value="AMINOPEPTIDASE"/>
    <property type="match status" value="1"/>
</dbReference>
<dbReference type="Gene3D" id="3.90.230.10">
    <property type="entry name" value="Creatinase/methionine aminopeptidase superfamily"/>
    <property type="match status" value="1"/>
</dbReference>
<feature type="non-terminal residue" evidence="2">
    <location>
        <position position="235"/>
    </location>
</feature>
<accession>X1IJ36</accession>
<dbReference type="Pfam" id="PF01321">
    <property type="entry name" value="Creatinase_N"/>
    <property type="match status" value="1"/>
</dbReference>
<proteinExistence type="predicted"/>
<dbReference type="Gene3D" id="3.40.350.10">
    <property type="entry name" value="Creatinase/prolidase N-terminal domain"/>
    <property type="match status" value="1"/>
</dbReference>
<dbReference type="InterPro" id="IPR036005">
    <property type="entry name" value="Creatinase/aminopeptidase-like"/>
</dbReference>
<evidence type="ECO:0000259" key="1">
    <source>
        <dbReference type="Pfam" id="PF01321"/>
    </source>
</evidence>
<dbReference type="InterPro" id="IPR050659">
    <property type="entry name" value="Peptidase_M24B"/>
</dbReference>